<name>A0ABQ2V947_9ACTN</name>
<feature type="region of interest" description="Disordered" evidence="1">
    <location>
        <begin position="1"/>
        <end position="54"/>
    </location>
</feature>
<evidence type="ECO:0000313" key="3">
    <source>
        <dbReference type="Proteomes" id="UP000654471"/>
    </source>
</evidence>
<protein>
    <submittedName>
        <fullName evidence="2">Uncharacterized protein</fullName>
    </submittedName>
</protein>
<keyword evidence="3" id="KW-1185">Reference proteome</keyword>
<evidence type="ECO:0000313" key="2">
    <source>
        <dbReference type="EMBL" id="GGU72025.1"/>
    </source>
</evidence>
<accession>A0ABQ2V947</accession>
<organism evidence="2 3">
    <name type="scientific">Streptomyces albospinus</name>
    <dbReference type="NCBI Taxonomy" id="285515"/>
    <lineage>
        <taxon>Bacteria</taxon>
        <taxon>Bacillati</taxon>
        <taxon>Actinomycetota</taxon>
        <taxon>Actinomycetes</taxon>
        <taxon>Kitasatosporales</taxon>
        <taxon>Streptomycetaceae</taxon>
        <taxon>Streptomyces</taxon>
    </lineage>
</organism>
<proteinExistence type="predicted"/>
<gene>
    <name evidence="2" type="ORF">GCM10010211_42340</name>
</gene>
<feature type="compositionally biased region" description="Basic and acidic residues" evidence="1">
    <location>
        <begin position="17"/>
        <end position="43"/>
    </location>
</feature>
<reference evidence="3" key="1">
    <citation type="journal article" date="2019" name="Int. J. Syst. Evol. Microbiol.">
        <title>The Global Catalogue of Microorganisms (GCM) 10K type strain sequencing project: providing services to taxonomists for standard genome sequencing and annotation.</title>
        <authorList>
            <consortium name="The Broad Institute Genomics Platform"/>
            <consortium name="The Broad Institute Genome Sequencing Center for Infectious Disease"/>
            <person name="Wu L."/>
            <person name="Ma J."/>
        </authorList>
    </citation>
    <scope>NUCLEOTIDE SEQUENCE [LARGE SCALE GENOMIC DNA]</scope>
    <source>
        <strain evidence="3">JCM 3399</strain>
    </source>
</reference>
<dbReference type="EMBL" id="BMRP01000014">
    <property type="protein sequence ID" value="GGU72025.1"/>
    <property type="molecule type" value="Genomic_DNA"/>
</dbReference>
<dbReference type="Proteomes" id="UP000654471">
    <property type="component" value="Unassembled WGS sequence"/>
</dbReference>
<sequence length="72" mass="7832">MERTRSRASTSIAERYAAIRRDTPRYAAERRGAGPNDAVRRQSDSFGGGALPYGSTMRYRGGSMPYAAGAFP</sequence>
<evidence type="ECO:0000256" key="1">
    <source>
        <dbReference type="SAM" id="MobiDB-lite"/>
    </source>
</evidence>
<comment type="caution">
    <text evidence="2">The sequence shown here is derived from an EMBL/GenBank/DDBJ whole genome shotgun (WGS) entry which is preliminary data.</text>
</comment>